<evidence type="ECO:0000256" key="8">
    <source>
        <dbReference type="ARBA" id="ARBA00022989"/>
    </source>
</evidence>
<gene>
    <name evidence="12" type="ORF">LWC34_00310</name>
</gene>
<dbReference type="EC" id="2.7.13.3" evidence="3"/>
<dbReference type="SMART" id="SM00387">
    <property type="entry name" value="HATPase_c"/>
    <property type="match status" value="1"/>
</dbReference>
<reference evidence="12 13" key="1">
    <citation type="submission" date="2021-12" db="EMBL/GenBank/DDBJ databases">
        <title>Genome sequence of Kibdelosporangium philippinense ATCC 49844.</title>
        <authorList>
            <person name="Fedorov E.A."/>
            <person name="Omeragic M."/>
            <person name="Shalygina K.F."/>
            <person name="Maclea K.S."/>
        </authorList>
    </citation>
    <scope>NUCLEOTIDE SEQUENCE [LARGE SCALE GENOMIC DNA]</scope>
    <source>
        <strain evidence="12 13">ATCC 49844</strain>
    </source>
</reference>
<keyword evidence="8" id="KW-1133">Transmembrane helix</keyword>
<proteinExistence type="predicted"/>
<feature type="region of interest" description="Disordered" evidence="10">
    <location>
        <begin position="906"/>
        <end position="928"/>
    </location>
</feature>
<dbReference type="Pfam" id="PF08376">
    <property type="entry name" value="NIT"/>
    <property type="match status" value="1"/>
</dbReference>
<feature type="domain" description="HAMP" evidence="11">
    <location>
        <begin position="379"/>
        <end position="410"/>
    </location>
</feature>
<dbReference type="PANTHER" id="PTHR45436:SF5">
    <property type="entry name" value="SENSOR HISTIDINE KINASE TRCS"/>
    <property type="match status" value="1"/>
</dbReference>
<feature type="compositionally biased region" description="Polar residues" evidence="10">
    <location>
        <begin position="908"/>
        <end position="928"/>
    </location>
</feature>
<evidence type="ECO:0000256" key="9">
    <source>
        <dbReference type="ARBA" id="ARBA00023012"/>
    </source>
</evidence>
<comment type="caution">
    <text evidence="12">The sequence shown here is derived from an EMBL/GenBank/DDBJ whole genome shotgun (WGS) entry which is preliminary data.</text>
</comment>
<sequence length="928" mass="99192">MTSTGRARMLRWRDWNLRTKLAAVTLVPLIFVVALGAVQIHDQVARADSYRRVDRLVALSDQVGKTIGGLQQERAESARLLVTKTGQPGAELRQEYQSTDVNWAAMSRAADVVQFVTPVAQDAAQEVAAMLGSLGSVREQVGQAALDPRSALIQYTDLITTLLRFDRALAGEITDPALSGTAAALHDLQLASEEVYLQQAVVATGLVRGSLSAVELSSLRGSQSRLGARVVDFHASANQAQRQEFNKSASGSGITSRARLVNQIIEQQEARPGPLTIEPSDWQTSSQLTTGAFAAVSSVLARGLRAESLRLQNAASDAAGLVSVVLFSAMLLAAAVVVVVGRQLVGSLRILRRSALSVAEHKLPEAVAGLRAGALLPPLVAPVPVTTKDELGQVARAFDAVQDQALRLAAEQAHLRASYGDVFVNLSRRSQGLVQRQLHLLDRLERDEEDPDQLATLFQLDHLATRMRRNNENLMVLSSGSELARRAGSPVQLADLLRAAVSEIEQYQRVVVQPPPSLTVVGYAGRDLVRLTAELLDNATAFSAPETKVTIASRIADDGTVSVDVLDSGIGMRDEEIAEVNTRLADGGQLDASASRRMGLFVVGRLASRHNVKVELHGGKEIQGIRATMTIPADLLSPGEHEEHPPVKPYTNGHKVSTSDIMTQLATGAAPVHKSVADPDGPVKGDLFATAEQPPASTAEQSAVTTGWWEPINPSQLPAERGIHETTPIFDELISAWFTGSDQDEPAPDTPTETWKFAADKGFQTAQAVTEPPMGTTKAGLPQRVPREKLVPGSVAETKHVPEIRGPKEAEALRDRLGGLQSGLSRARDHTDAGKPRVYTPADNGFKAAESAAKSPEGVTSAGLPQRVPREKLVPGSIDSPPGFGEGLVRGERGAQEVRGRLDELQRGLSNGRRSLAGNQNGQQETSP</sequence>
<keyword evidence="6" id="KW-0812">Transmembrane</keyword>
<dbReference type="InterPro" id="IPR036890">
    <property type="entry name" value="HATPase_C_sf"/>
</dbReference>
<comment type="catalytic activity">
    <reaction evidence="1">
        <text>ATP + protein L-histidine = ADP + protein N-phospho-L-histidine.</text>
        <dbReference type="EC" id="2.7.13.3"/>
    </reaction>
</comment>
<dbReference type="Gene3D" id="3.30.565.10">
    <property type="entry name" value="Histidine kinase-like ATPase, C-terminal domain"/>
    <property type="match status" value="1"/>
</dbReference>
<keyword evidence="8" id="KW-0472">Membrane</keyword>
<evidence type="ECO:0000256" key="5">
    <source>
        <dbReference type="ARBA" id="ARBA00022679"/>
    </source>
</evidence>
<protein>
    <recommendedName>
        <fullName evidence="3">histidine kinase</fullName>
        <ecNumber evidence="3">2.7.13.3</ecNumber>
    </recommendedName>
</protein>
<feature type="region of interest" description="Disordered" evidence="10">
    <location>
        <begin position="821"/>
        <end position="894"/>
    </location>
</feature>
<evidence type="ECO:0000256" key="4">
    <source>
        <dbReference type="ARBA" id="ARBA00022553"/>
    </source>
</evidence>
<keyword evidence="13" id="KW-1185">Reference proteome</keyword>
<evidence type="ECO:0000313" key="12">
    <source>
        <dbReference type="EMBL" id="MCE7001290.1"/>
    </source>
</evidence>
<dbReference type="PANTHER" id="PTHR45436">
    <property type="entry name" value="SENSOR HISTIDINE KINASE YKOH"/>
    <property type="match status" value="1"/>
</dbReference>
<dbReference type="Gene3D" id="6.10.340.10">
    <property type="match status" value="1"/>
</dbReference>
<comment type="subcellular location">
    <subcellularLocation>
        <location evidence="2">Membrane</location>
    </subcellularLocation>
</comment>
<keyword evidence="7" id="KW-0418">Kinase</keyword>
<accession>A0ABS8Z0M4</accession>
<keyword evidence="9" id="KW-0902">Two-component regulatory system</keyword>
<dbReference type="InterPro" id="IPR013587">
    <property type="entry name" value="Nitrate/nitrite_sensing"/>
</dbReference>
<dbReference type="SUPFAM" id="SSF55874">
    <property type="entry name" value="ATPase domain of HSP90 chaperone/DNA topoisomerase II/histidine kinase"/>
    <property type="match status" value="1"/>
</dbReference>
<name>A0ABS8Z0M4_9PSEU</name>
<keyword evidence="5" id="KW-0808">Transferase</keyword>
<evidence type="ECO:0000256" key="6">
    <source>
        <dbReference type="ARBA" id="ARBA00022692"/>
    </source>
</evidence>
<dbReference type="Pfam" id="PF02518">
    <property type="entry name" value="HATPase_c"/>
    <property type="match status" value="1"/>
</dbReference>
<dbReference type="EMBL" id="JAJVCN010000001">
    <property type="protein sequence ID" value="MCE7001290.1"/>
    <property type="molecule type" value="Genomic_DNA"/>
</dbReference>
<evidence type="ECO:0000313" key="13">
    <source>
        <dbReference type="Proteomes" id="UP001521150"/>
    </source>
</evidence>
<dbReference type="InterPro" id="IPR003660">
    <property type="entry name" value="HAMP_dom"/>
</dbReference>
<dbReference type="SMART" id="SM00304">
    <property type="entry name" value="HAMP"/>
    <property type="match status" value="1"/>
</dbReference>
<dbReference type="InterPro" id="IPR003594">
    <property type="entry name" value="HATPase_dom"/>
</dbReference>
<evidence type="ECO:0000256" key="10">
    <source>
        <dbReference type="SAM" id="MobiDB-lite"/>
    </source>
</evidence>
<evidence type="ECO:0000256" key="1">
    <source>
        <dbReference type="ARBA" id="ARBA00000085"/>
    </source>
</evidence>
<evidence type="ECO:0000259" key="11">
    <source>
        <dbReference type="PROSITE" id="PS50885"/>
    </source>
</evidence>
<evidence type="ECO:0000256" key="2">
    <source>
        <dbReference type="ARBA" id="ARBA00004370"/>
    </source>
</evidence>
<dbReference type="CDD" id="cd06225">
    <property type="entry name" value="HAMP"/>
    <property type="match status" value="1"/>
</dbReference>
<dbReference type="RefSeq" id="WP_233722369.1">
    <property type="nucleotide sequence ID" value="NZ_JAJVCN010000001.1"/>
</dbReference>
<evidence type="ECO:0000256" key="7">
    <source>
        <dbReference type="ARBA" id="ARBA00022777"/>
    </source>
</evidence>
<dbReference type="Proteomes" id="UP001521150">
    <property type="component" value="Unassembled WGS sequence"/>
</dbReference>
<keyword evidence="4" id="KW-0597">Phosphoprotein</keyword>
<feature type="compositionally biased region" description="Basic and acidic residues" evidence="10">
    <location>
        <begin position="826"/>
        <end position="835"/>
    </location>
</feature>
<organism evidence="12 13">
    <name type="scientific">Kibdelosporangium philippinense</name>
    <dbReference type="NCBI Taxonomy" id="211113"/>
    <lineage>
        <taxon>Bacteria</taxon>
        <taxon>Bacillati</taxon>
        <taxon>Actinomycetota</taxon>
        <taxon>Actinomycetes</taxon>
        <taxon>Pseudonocardiales</taxon>
        <taxon>Pseudonocardiaceae</taxon>
        <taxon>Kibdelosporangium</taxon>
    </lineage>
</organism>
<dbReference type="Pfam" id="PF00672">
    <property type="entry name" value="HAMP"/>
    <property type="match status" value="1"/>
</dbReference>
<dbReference type="PROSITE" id="PS50885">
    <property type="entry name" value="HAMP"/>
    <property type="match status" value="1"/>
</dbReference>
<evidence type="ECO:0000256" key="3">
    <source>
        <dbReference type="ARBA" id="ARBA00012438"/>
    </source>
</evidence>
<dbReference type="InterPro" id="IPR050428">
    <property type="entry name" value="TCS_sensor_his_kinase"/>
</dbReference>